<keyword evidence="11" id="KW-0067">ATP-binding</keyword>
<dbReference type="PANTHER" id="PTHR45339">
    <property type="entry name" value="HYBRID SIGNAL TRANSDUCTION HISTIDINE KINASE J"/>
    <property type="match status" value="1"/>
</dbReference>
<evidence type="ECO:0000256" key="5">
    <source>
        <dbReference type="ARBA" id="ARBA00022553"/>
    </source>
</evidence>
<dbReference type="CDD" id="cd17546">
    <property type="entry name" value="REC_hyHK_CKI1_RcsC-like"/>
    <property type="match status" value="2"/>
</dbReference>
<keyword evidence="12 23" id="KW-1133">Transmembrane helix</keyword>
<dbReference type="PROSITE" id="PS50109">
    <property type="entry name" value="HIS_KIN"/>
    <property type="match status" value="1"/>
</dbReference>
<feature type="modified residue" description="4-aspartylphosphate" evidence="21">
    <location>
        <position position="565"/>
    </location>
</feature>
<proteinExistence type="predicted"/>
<evidence type="ECO:0000256" key="22">
    <source>
        <dbReference type="SAM" id="MobiDB-lite"/>
    </source>
</evidence>
<dbReference type="GO" id="GO:0005524">
    <property type="term" value="F:ATP binding"/>
    <property type="evidence" value="ECO:0007669"/>
    <property type="project" value="UniProtKB-KW"/>
</dbReference>
<evidence type="ECO:0000256" key="19">
    <source>
        <dbReference type="ARBA" id="ARBA00070152"/>
    </source>
</evidence>
<dbReference type="GO" id="GO:0003677">
    <property type="term" value="F:DNA binding"/>
    <property type="evidence" value="ECO:0007669"/>
    <property type="project" value="UniProtKB-KW"/>
</dbReference>
<dbReference type="SMART" id="SM00448">
    <property type="entry name" value="REC"/>
    <property type="match status" value="2"/>
</dbReference>
<feature type="transmembrane region" description="Helical" evidence="23">
    <location>
        <begin position="12"/>
        <end position="32"/>
    </location>
</feature>
<evidence type="ECO:0000256" key="12">
    <source>
        <dbReference type="ARBA" id="ARBA00022989"/>
    </source>
</evidence>
<keyword evidence="5 21" id="KW-0597">Phosphoprotein</keyword>
<dbReference type="GO" id="GO:0000155">
    <property type="term" value="F:phosphorelay sensor kinase activity"/>
    <property type="evidence" value="ECO:0007669"/>
    <property type="project" value="InterPro"/>
</dbReference>
<keyword evidence="6" id="KW-0808">Transferase</keyword>
<evidence type="ECO:0000313" key="27">
    <source>
        <dbReference type="EMBL" id="MBB6082750.1"/>
    </source>
</evidence>
<evidence type="ECO:0000256" key="16">
    <source>
        <dbReference type="ARBA" id="ARBA00058004"/>
    </source>
</evidence>
<keyword evidence="4" id="KW-1003">Cell membrane</keyword>
<dbReference type="AlphaFoldDB" id="A0A7W9TL81"/>
<dbReference type="InterPro" id="IPR004358">
    <property type="entry name" value="Sig_transdc_His_kin-like_C"/>
</dbReference>
<protein>
    <recommendedName>
        <fullName evidence="18">Sensory/regulatory protein RpfC</fullName>
        <ecNumber evidence="3">2.7.13.3</ecNumber>
    </recommendedName>
    <alternativeName>
        <fullName evidence="19">Virulence sensor protein BvgS</fullName>
    </alternativeName>
</protein>
<evidence type="ECO:0000256" key="9">
    <source>
        <dbReference type="ARBA" id="ARBA00022741"/>
    </source>
</evidence>
<feature type="modified residue" description="Phosphohistidine" evidence="20">
    <location>
        <position position="877"/>
    </location>
</feature>
<dbReference type="Gene3D" id="1.20.120.160">
    <property type="entry name" value="HPT domain"/>
    <property type="match status" value="1"/>
</dbReference>
<dbReference type="PRINTS" id="PR00344">
    <property type="entry name" value="BCTRLSENSOR"/>
</dbReference>
<evidence type="ECO:0000256" key="11">
    <source>
        <dbReference type="ARBA" id="ARBA00022840"/>
    </source>
</evidence>
<dbReference type="InterPro" id="IPR011006">
    <property type="entry name" value="CheY-like_superfamily"/>
</dbReference>
<feature type="region of interest" description="Disordered" evidence="22">
    <location>
        <begin position="787"/>
        <end position="812"/>
    </location>
</feature>
<dbReference type="InterPro" id="IPR003594">
    <property type="entry name" value="HATPase_dom"/>
</dbReference>
<dbReference type="PROSITE" id="PS50894">
    <property type="entry name" value="HPT"/>
    <property type="match status" value="1"/>
</dbReference>
<dbReference type="Pfam" id="PF02518">
    <property type="entry name" value="HATPase_c"/>
    <property type="match status" value="1"/>
</dbReference>
<evidence type="ECO:0000313" key="28">
    <source>
        <dbReference type="Proteomes" id="UP000541136"/>
    </source>
</evidence>
<keyword evidence="15 23" id="KW-0472">Membrane</keyword>
<evidence type="ECO:0000256" key="6">
    <source>
        <dbReference type="ARBA" id="ARBA00022679"/>
    </source>
</evidence>
<dbReference type="SUPFAM" id="SSF47384">
    <property type="entry name" value="Homodimeric domain of signal transducing histidine kinase"/>
    <property type="match status" value="1"/>
</dbReference>
<dbReference type="InterPro" id="IPR001789">
    <property type="entry name" value="Sig_transdc_resp-reg_receiver"/>
</dbReference>
<feature type="domain" description="Response regulatory" evidence="25">
    <location>
        <begin position="661"/>
        <end position="783"/>
    </location>
</feature>
<dbReference type="EC" id="2.7.13.3" evidence="3"/>
<feature type="transmembrane region" description="Helical" evidence="23">
    <location>
        <begin position="147"/>
        <end position="169"/>
    </location>
</feature>
<dbReference type="InterPro" id="IPR003661">
    <property type="entry name" value="HisK_dim/P_dom"/>
</dbReference>
<dbReference type="SUPFAM" id="SSF55874">
    <property type="entry name" value="ATPase domain of HSP90 chaperone/DNA topoisomerase II/histidine kinase"/>
    <property type="match status" value="1"/>
</dbReference>
<dbReference type="InterPro" id="IPR036097">
    <property type="entry name" value="HisK_dim/P_sf"/>
</dbReference>
<dbReference type="Pfam" id="PF01627">
    <property type="entry name" value="Hpt"/>
    <property type="match status" value="1"/>
</dbReference>
<evidence type="ECO:0000256" key="20">
    <source>
        <dbReference type="PROSITE-ProRule" id="PRU00110"/>
    </source>
</evidence>
<keyword evidence="14" id="KW-0843">Virulence</keyword>
<evidence type="ECO:0000256" key="10">
    <source>
        <dbReference type="ARBA" id="ARBA00022777"/>
    </source>
</evidence>
<keyword evidence="10 27" id="KW-0418">Kinase</keyword>
<keyword evidence="27" id="KW-0238">DNA-binding</keyword>
<evidence type="ECO:0000256" key="7">
    <source>
        <dbReference type="ARBA" id="ARBA00022692"/>
    </source>
</evidence>
<comment type="caution">
    <text evidence="27">The sequence shown here is derived from an EMBL/GenBank/DDBJ whole genome shotgun (WGS) entry which is preliminary data.</text>
</comment>
<evidence type="ECO:0000256" key="1">
    <source>
        <dbReference type="ARBA" id="ARBA00000085"/>
    </source>
</evidence>
<evidence type="ECO:0000256" key="4">
    <source>
        <dbReference type="ARBA" id="ARBA00022475"/>
    </source>
</evidence>
<evidence type="ECO:0000259" key="25">
    <source>
        <dbReference type="PROSITE" id="PS50110"/>
    </source>
</evidence>
<dbReference type="GO" id="GO:0005886">
    <property type="term" value="C:plasma membrane"/>
    <property type="evidence" value="ECO:0007669"/>
    <property type="project" value="UniProtKB-SubCell"/>
</dbReference>
<dbReference type="Pfam" id="PF00512">
    <property type="entry name" value="HisKA"/>
    <property type="match status" value="1"/>
</dbReference>
<accession>A0A7W9TL81</accession>
<dbReference type="InterPro" id="IPR036641">
    <property type="entry name" value="HPT_dom_sf"/>
</dbReference>
<feature type="domain" description="Response regulatory" evidence="25">
    <location>
        <begin position="513"/>
        <end position="633"/>
    </location>
</feature>
<dbReference type="Gene3D" id="3.30.565.10">
    <property type="entry name" value="Histidine kinase-like ATPase, C-terminal domain"/>
    <property type="match status" value="1"/>
</dbReference>
<dbReference type="PANTHER" id="PTHR45339:SF1">
    <property type="entry name" value="HYBRID SIGNAL TRANSDUCTION HISTIDINE KINASE J"/>
    <property type="match status" value="1"/>
</dbReference>
<keyword evidence="7 23" id="KW-0812">Transmembrane</keyword>
<comment type="subcellular location">
    <subcellularLocation>
        <location evidence="2">Cell membrane</location>
        <topology evidence="2">Multi-pass membrane protein</topology>
    </subcellularLocation>
</comment>
<dbReference type="RefSeq" id="WP_244978173.1">
    <property type="nucleotide sequence ID" value="NZ_JACHIB010000004.1"/>
</dbReference>
<dbReference type="Pfam" id="PF00072">
    <property type="entry name" value="Response_reg"/>
    <property type="match status" value="2"/>
</dbReference>
<comment type="catalytic activity">
    <reaction evidence="1">
        <text>ATP + protein L-histidine = ADP + protein N-phospho-L-histidine.</text>
        <dbReference type="EC" id="2.7.13.3"/>
    </reaction>
</comment>
<sequence>MSRRLLRFMLPWYLLATLGMVVVQLAIQYVGISRAIAEDLASLGRTIEPAVTNAVWELDRDRMIEALDGARQNAIVSGARIESPDGALLADSGWPRESADAPEPVFFVHGQSAATPLRHATAGGELQLLGVLRLHAAPSVIWDRLKYGFAVALLNSVVLSGVLWLLFVWTIRYRLSNTLAAVVSAVKNWRFGTDDTAAEPLSYPYSDELGELVDAFRESRLRLSASMRELDALNHDLESIVSARTRELQRAKETAESATRVKSDFLATMSHEIRTPMNAILGMLYLVLKEDMPATVRGRLVKAQGAAQSLLGIINDILDFSKLEAGKLALEQVEFDLELVLERLVDAVGLQADAKGIELLIRHDPAIPTLLVGDPLRLGQVLLNLCGNAVKFTEQGEVELALHCLERDEEGVRIQACVRDTGIGMEPGRIHTLFQKFTQADQSTTRRYGGTGLGLTISRSLVDLMGGHLWVESSEPGHGTTVCFTARLAVAHQAQTRQRQLLERVGPRLLGWRVLVVDDNPVSLEILSDMLMYFQVDVSTASHGAQALTMLRQASGQPYDLVLMDWRMPGMHGDEAARRIRADPCIAHQPKIVMVTAYGSEDVMRRANQAGMDGFLIKPVSPSSLLDTMLTVLGRGTLPDAGAGAPGPGARAGRAGLAGARILLVEDNDINREFAVELLRGEGVAVDEAVNGQEAVERIQRKHYDAVLMDIQMPVMDGLQAARRIRRLGQAPGGARFAELPIIAMTALAMASDAQASQDAGMNDHIAKPIDPDHLLATISRWMKAPGLPVPGAEPGGTPAGPAGHGGEHAGGTPRLPADLLALGHLDAADGVRRIGGRPAPYRKQLRRFRAQYGGAIETLRELLAQGNTAAAEAHCHALKGVAGNLGARALFAHVSEIDALLKQDQVPDAAQLDAAETLLRGVLADIDSLADEAPPPAPAVPPTPAALRALVERLRRALGTDLGAVEPLLDELDRGAAGTPLQPAVREIAARIDRFELDAALAPLASLPIPPEDAP</sequence>
<dbReference type="FunFam" id="3.30.565.10:FF:000010">
    <property type="entry name" value="Sensor histidine kinase RcsC"/>
    <property type="match status" value="1"/>
</dbReference>
<feature type="compositionally biased region" description="Gly residues" evidence="22">
    <location>
        <begin position="794"/>
        <end position="805"/>
    </location>
</feature>
<dbReference type="FunFam" id="1.10.287.130:FF:000002">
    <property type="entry name" value="Two-component osmosensing histidine kinase"/>
    <property type="match status" value="1"/>
</dbReference>
<dbReference type="SMART" id="SM00388">
    <property type="entry name" value="HisKA"/>
    <property type="match status" value="1"/>
</dbReference>
<name>A0A7W9TL81_CASDE</name>
<evidence type="ECO:0000256" key="14">
    <source>
        <dbReference type="ARBA" id="ARBA00023026"/>
    </source>
</evidence>
<dbReference type="InterPro" id="IPR005467">
    <property type="entry name" value="His_kinase_dom"/>
</dbReference>
<evidence type="ECO:0000256" key="21">
    <source>
        <dbReference type="PROSITE-ProRule" id="PRU00169"/>
    </source>
</evidence>
<keyword evidence="8" id="KW-0732">Signal</keyword>
<organism evidence="27 28">
    <name type="scientific">Castellaniella defragrans</name>
    <name type="common">Alcaligenes defragrans</name>
    <dbReference type="NCBI Taxonomy" id="75697"/>
    <lineage>
        <taxon>Bacteria</taxon>
        <taxon>Pseudomonadati</taxon>
        <taxon>Pseudomonadota</taxon>
        <taxon>Betaproteobacteria</taxon>
        <taxon>Burkholderiales</taxon>
        <taxon>Alcaligenaceae</taxon>
        <taxon>Castellaniella</taxon>
    </lineage>
</organism>
<dbReference type="PROSITE" id="PS50110">
    <property type="entry name" value="RESPONSE_REGULATORY"/>
    <property type="match status" value="2"/>
</dbReference>
<gene>
    <name evidence="27" type="ORF">HNR28_000779</name>
</gene>
<dbReference type="InterPro" id="IPR036890">
    <property type="entry name" value="HATPase_C_sf"/>
</dbReference>
<dbReference type="CDD" id="cd00082">
    <property type="entry name" value="HisKA"/>
    <property type="match status" value="1"/>
</dbReference>
<evidence type="ECO:0000259" key="24">
    <source>
        <dbReference type="PROSITE" id="PS50109"/>
    </source>
</evidence>
<comment type="function">
    <text evidence="16">Member of the two-component regulatory system BvgS/BvgA. Phosphorylates BvgA via a four-step phosphorelay in response to environmental signals.</text>
</comment>
<dbReference type="Proteomes" id="UP000541136">
    <property type="component" value="Unassembled WGS sequence"/>
</dbReference>
<keyword evidence="9" id="KW-0547">Nucleotide-binding</keyword>
<keyword evidence="13" id="KW-0902">Two-component regulatory system</keyword>
<dbReference type="SUPFAM" id="SSF52172">
    <property type="entry name" value="CheY-like"/>
    <property type="match status" value="2"/>
</dbReference>
<evidence type="ECO:0000256" key="13">
    <source>
        <dbReference type="ARBA" id="ARBA00023012"/>
    </source>
</evidence>
<evidence type="ECO:0000256" key="17">
    <source>
        <dbReference type="ARBA" id="ARBA00064003"/>
    </source>
</evidence>
<evidence type="ECO:0000256" key="15">
    <source>
        <dbReference type="ARBA" id="ARBA00023136"/>
    </source>
</evidence>
<evidence type="ECO:0000256" key="23">
    <source>
        <dbReference type="SAM" id="Phobius"/>
    </source>
</evidence>
<dbReference type="Gene3D" id="3.40.50.2300">
    <property type="match status" value="2"/>
</dbReference>
<feature type="domain" description="HPt" evidence="26">
    <location>
        <begin position="838"/>
        <end position="941"/>
    </location>
</feature>
<dbReference type="CDD" id="cd16922">
    <property type="entry name" value="HATPase_EvgS-ArcB-TorS-like"/>
    <property type="match status" value="1"/>
</dbReference>
<evidence type="ECO:0000256" key="8">
    <source>
        <dbReference type="ARBA" id="ARBA00022729"/>
    </source>
</evidence>
<dbReference type="SUPFAM" id="SSF47226">
    <property type="entry name" value="Histidine-containing phosphotransfer domain, HPT domain"/>
    <property type="match status" value="1"/>
</dbReference>
<comment type="subunit">
    <text evidence="17">At low DSF concentrations, interacts with RpfF.</text>
</comment>
<evidence type="ECO:0000256" key="3">
    <source>
        <dbReference type="ARBA" id="ARBA00012438"/>
    </source>
</evidence>
<evidence type="ECO:0000259" key="26">
    <source>
        <dbReference type="PROSITE" id="PS50894"/>
    </source>
</evidence>
<feature type="modified residue" description="4-aspartylphosphate" evidence="21">
    <location>
        <position position="710"/>
    </location>
</feature>
<reference evidence="27 28" key="1">
    <citation type="submission" date="2020-08" db="EMBL/GenBank/DDBJ databases">
        <title>Genomic Encyclopedia of Type Strains, Phase IV (KMG-IV): sequencing the most valuable type-strain genomes for metagenomic binning, comparative biology and taxonomic classification.</title>
        <authorList>
            <person name="Goeker M."/>
        </authorList>
    </citation>
    <scope>NUCLEOTIDE SEQUENCE [LARGE SCALE GENOMIC DNA]</scope>
    <source>
        <strain evidence="27 28">DSM 12141</strain>
    </source>
</reference>
<dbReference type="Gene3D" id="1.10.287.130">
    <property type="match status" value="1"/>
</dbReference>
<dbReference type="EMBL" id="JACHIB010000004">
    <property type="protein sequence ID" value="MBB6082750.1"/>
    <property type="molecule type" value="Genomic_DNA"/>
</dbReference>
<feature type="domain" description="Histidine kinase" evidence="24">
    <location>
        <begin position="268"/>
        <end position="490"/>
    </location>
</feature>
<dbReference type="SMART" id="SM00387">
    <property type="entry name" value="HATPase_c"/>
    <property type="match status" value="1"/>
</dbReference>
<evidence type="ECO:0000256" key="18">
    <source>
        <dbReference type="ARBA" id="ARBA00068150"/>
    </source>
</evidence>
<dbReference type="InterPro" id="IPR008207">
    <property type="entry name" value="Sig_transdc_His_kin_Hpt_dom"/>
</dbReference>
<evidence type="ECO:0000256" key="2">
    <source>
        <dbReference type="ARBA" id="ARBA00004651"/>
    </source>
</evidence>